<sequence length="334" mass="38710">MALLYNEGCENPEKDITECNVTACVLHGSKFISVECHPAFKKAVKYFQKNSGDNVDENIFVLENTPSPYREENKITILSQDNNKEIVLLYEVNPTNGYSSSLVFLCRFRNLKPGLSLCQRVDKAYIGRPLSYRTIDVVDRDNKSRYEIGLKHINKIRHSTRKTRYDDIFFSKGACHFVTDGGTSEKVCTYSVCKKHPNGGAFCKDAKFNGRLCQLESSNGSKEPTKFIYLPNSCLNENSNYCTPYLCQYVKPNELYPCNKLEISLVKELMPHSKRLALEYRQNKYMYNGGYNSSSLIAMSFFPFLILFFFIGCYLYKIFKRNRKKKRYYSYKEP</sequence>
<comment type="caution">
    <text evidence="2">The sequence shown here is derived from an EMBL/GenBank/DDBJ whole genome shotgun (WGS) entry which is preliminary data.</text>
</comment>
<accession>A0A1J1GXH4</accession>
<proteinExistence type="predicted"/>
<dbReference type="AlphaFoldDB" id="A0A1J1GXH4"/>
<organism evidence="2 3">
    <name type="scientific">Plasmodium gallinaceum</name>
    <dbReference type="NCBI Taxonomy" id="5849"/>
    <lineage>
        <taxon>Eukaryota</taxon>
        <taxon>Sar</taxon>
        <taxon>Alveolata</taxon>
        <taxon>Apicomplexa</taxon>
        <taxon>Aconoidasida</taxon>
        <taxon>Haemosporida</taxon>
        <taxon>Plasmodiidae</taxon>
        <taxon>Plasmodium</taxon>
        <taxon>Plasmodium (Haemamoeba)</taxon>
    </lineage>
</organism>
<evidence type="ECO:0000256" key="1">
    <source>
        <dbReference type="SAM" id="Phobius"/>
    </source>
</evidence>
<feature type="transmembrane region" description="Helical" evidence="1">
    <location>
        <begin position="296"/>
        <end position="316"/>
    </location>
</feature>
<protein>
    <submittedName>
        <fullName evidence="2">Fam-e protein</fullName>
    </submittedName>
</protein>
<gene>
    <name evidence="2" type="ORF">PGAL8A_00473900</name>
</gene>
<evidence type="ECO:0000313" key="3">
    <source>
        <dbReference type="Proteomes" id="UP000220797"/>
    </source>
</evidence>
<name>A0A1J1GXH4_PLAGA</name>
<dbReference type="GeneID" id="39733272"/>
<reference evidence="2" key="1">
    <citation type="submission" date="2015-04" db="EMBL/GenBank/DDBJ databases">
        <authorList>
            <consortium name="Pathogen Informatics"/>
        </authorList>
    </citation>
    <scope>NUCLEOTIDE SEQUENCE [LARGE SCALE GENOMIC DNA]</scope>
    <source>
        <strain evidence="2">8A</strain>
    </source>
</reference>
<dbReference type="RefSeq" id="XP_028529959.1">
    <property type="nucleotide sequence ID" value="XM_028673514.1"/>
</dbReference>
<keyword evidence="1" id="KW-1133">Transmembrane helix</keyword>
<dbReference type="VEuPathDB" id="PlasmoDB:PGAL8A_00473900"/>
<dbReference type="EMBL" id="CVMV01000085">
    <property type="protein sequence ID" value="CRG97156.1"/>
    <property type="molecule type" value="Genomic_DNA"/>
</dbReference>
<evidence type="ECO:0000313" key="2">
    <source>
        <dbReference type="EMBL" id="CRG97156.1"/>
    </source>
</evidence>
<keyword evidence="3" id="KW-1185">Reference proteome</keyword>
<keyword evidence="1" id="KW-0472">Membrane</keyword>
<dbReference type="Proteomes" id="UP000220797">
    <property type="component" value="Unassembled WGS sequence"/>
</dbReference>
<keyword evidence="1" id="KW-0812">Transmembrane</keyword>